<dbReference type="AlphaFoldDB" id="A0AAV4NF12"/>
<comment type="caution">
    <text evidence="2">The sequence shown here is derived from an EMBL/GenBank/DDBJ whole genome shotgun (WGS) entry which is preliminary data.</text>
</comment>
<name>A0AAV4NF12_CAEEX</name>
<evidence type="ECO:0000256" key="1">
    <source>
        <dbReference type="SAM" id="MobiDB-lite"/>
    </source>
</evidence>
<evidence type="ECO:0000313" key="2">
    <source>
        <dbReference type="EMBL" id="GIX83078.1"/>
    </source>
</evidence>
<sequence length="98" mass="10705">MRPQIRSDLSSSPSYQRRCEGGMEFPSLKGVGWGGGGSTGRERENAGSDSERAATITAPTKDKFISRVLQIGPFCARQPFCPARIRNSEESNNKRVSV</sequence>
<gene>
    <name evidence="2" type="ORF">CEXT_441051</name>
</gene>
<reference evidence="2 3" key="1">
    <citation type="submission" date="2021-06" db="EMBL/GenBank/DDBJ databases">
        <title>Caerostris extrusa draft genome.</title>
        <authorList>
            <person name="Kono N."/>
            <person name="Arakawa K."/>
        </authorList>
    </citation>
    <scope>NUCLEOTIDE SEQUENCE [LARGE SCALE GENOMIC DNA]</scope>
</reference>
<dbReference type="Proteomes" id="UP001054945">
    <property type="component" value="Unassembled WGS sequence"/>
</dbReference>
<keyword evidence="3" id="KW-1185">Reference proteome</keyword>
<proteinExistence type="predicted"/>
<dbReference type="EMBL" id="BPLR01020831">
    <property type="protein sequence ID" value="GIX83078.1"/>
    <property type="molecule type" value="Genomic_DNA"/>
</dbReference>
<accession>A0AAV4NF12</accession>
<organism evidence="2 3">
    <name type="scientific">Caerostris extrusa</name>
    <name type="common">Bark spider</name>
    <name type="synonym">Caerostris bankana</name>
    <dbReference type="NCBI Taxonomy" id="172846"/>
    <lineage>
        <taxon>Eukaryota</taxon>
        <taxon>Metazoa</taxon>
        <taxon>Ecdysozoa</taxon>
        <taxon>Arthropoda</taxon>
        <taxon>Chelicerata</taxon>
        <taxon>Arachnida</taxon>
        <taxon>Araneae</taxon>
        <taxon>Araneomorphae</taxon>
        <taxon>Entelegynae</taxon>
        <taxon>Araneoidea</taxon>
        <taxon>Araneidae</taxon>
        <taxon>Caerostris</taxon>
    </lineage>
</organism>
<evidence type="ECO:0000313" key="3">
    <source>
        <dbReference type="Proteomes" id="UP001054945"/>
    </source>
</evidence>
<feature type="region of interest" description="Disordered" evidence="1">
    <location>
        <begin position="1"/>
        <end position="58"/>
    </location>
</feature>
<feature type="compositionally biased region" description="Basic and acidic residues" evidence="1">
    <location>
        <begin position="40"/>
        <end position="52"/>
    </location>
</feature>
<protein>
    <submittedName>
        <fullName evidence="2">Uncharacterized protein</fullName>
    </submittedName>
</protein>